<dbReference type="RefSeq" id="WP_210758108.1">
    <property type="nucleotide sequence ID" value="NZ_CP060139.1"/>
</dbReference>
<dbReference type="NCBIfam" id="TIGR01730">
    <property type="entry name" value="RND_mfp"/>
    <property type="match status" value="1"/>
</dbReference>
<dbReference type="InterPro" id="IPR006143">
    <property type="entry name" value="RND_pump_MFP"/>
</dbReference>
<gene>
    <name evidence="3" type="ORF">H4K34_14490</name>
</gene>
<dbReference type="Gene3D" id="1.10.287.470">
    <property type="entry name" value="Helix hairpin bin"/>
    <property type="match status" value="1"/>
</dbReference>
<protein>
    <submittedName>
        <fullName evidence="3">Efflux RND transporter periplasmic adaptor subunit</fullName>
    </submittedName>
</protein>
<dbReference type="PANTHER" id="PTHR30097:SF4">
    <property type="entry name" value="SLR6042 PROTEIN"/>
    <property type="match status" value="1"/>
</dbReference>
<comment type="similarity">
    <text evidence="1">Belongs to the membrane fusion protein (MFP) (TC 8.A.1) family.</text>
</comment>
<dbReference type="Gene3D" id="2.40.50.100">
    <property type="match status" value="1"/>
</dbReference>
<evidence type="ECO:0000313" key="3">
    <source>
        <dbReference type="EMBL" id="QNR23575.1"/>
    </source>
</evidence>
<dbReference type="InterPro" id="IPR051909">
    <property type="entry name" value="MFP_Cation_Efflux"/>
</dbReference>
<proteinExistence type="inferred from homology"/>
<dbReference type="AlphaFoldDB" id="A0A7H0VCX7"/>
<dbReference type="Proteomes" id="UP000516305">
    <property type="component" value="Chromosome"/>
</dbReference>
<dbReference type="SUPFAM" id="SSF111369">
    <property type="entry name" value="HlyD-like secretion proteins"/>
    <property type="match status" value="1"/>
</dbReference>
<organism evidence="3 4">
    <name type="scientific">Croceimicrobium hydrocarbonivorans</name>
    <dbReference type="NCBI Taxonomy" id="2761580"/>
    <lineage>
        <taxon>Bacteria</taxon>
        <taxon>Pseudomonadati</taxon>
        <taxon>Bacteroidota</taxon>
        <taxon>Flavobacteriia</taxon>
        <taxon>Flavobacteriales</taxon>
        <taxon>Owenweeksiaceae</taxon>
        <taxon>Croceimicrobium</taxon>
    </lineage>
</organism>
<evidence type="ECO:0000256" key="2">
    <source>
        <dbReference type="ARBA" id="ARBA00022448"/>
    </source>
</evidence>
<dbReference type="PANTHER" id="PTHR30097">
    <property type="entry name" value="CATION EFFLUX SYSTEM PROTEIN CUSB"/>
    <property type="match status" value="1"/>
</dbReference>
<dbReference type="GO" id="GO:0015679">
    <property type="term" value="P:plasma membrane copper ion transport"/>
    <property type="evidence" value="ECO:0007669"/>
    <property type="project" value="TreeGrafter"/>
</dbReference>
<keyword evidence="4" id="KW-1185">Reference proteome</keyword>
<evidence type="ECO:0000256" key="1">
    <source>
        <dbReference type="ARBA" id="ARBA00009477"/>
    </source>
</evidence>
<accession>A0A7H0VCX7</accession>
<keyword evidence="2" id="KW-0813">Transport</keyword>
<dbReference type="PROSITE" id="PS51257">
    <property type="entry name" value="PROKAR_LIPOPROTEIN"/>
    <property type="match status" value="1"/>
</dbReference>
<dbReference type="GO" id="GO:0016020">
    <property type="term" value="C:membrane"/>
    <property type="evidence" value="ECO:0007669"/>
    <property type="project" value="InterPro"/>
</dbReference>
<evidence type="ECO:0000313" key="4">
    <source>
        <dbReference type="Proteomes" id="UP000516305"/>
    </source>
</evidence>
<dbReference type="KEGG" id="chyd:H4K34_14490"/>
<dbReference type="GO" id="GO:0060003">
    <property type="term" value="P:copper ion export"/>
    <property type="evidence" value="ECO:0007669"/>
    <property type="project" value="TreeGrafter"/>
</dbReference>
<dbReference type="EMBL" id="CP060139">
    <property type="protein sequence ID" value="QNR23575.1"/>
    <property type="molecule type" value="Genomic_DNA"/>
</dbReference>
<dbReference type="Gene3D" id="2.40.30.170">
    <property type="match status" value="1"/>
</dbReference>
<name>A0A7H0VCX7_9FLAO</name>
<sequence>MKNPAYLSLAKPFALAFVLALTGCNSPADKSEEQASKQEENAQILTKSQLDAEGIHLIQIQKAFLGTSLNLSGQLLTSPSARFDISSFVGGTVRQLHIQNGDRIQKGQVLFYLEGPALLDLQQNYLEERARLDFLQADYERQHKLYQDSVVSEKAYRQALSDFKVSQARFQSLKAKLDLLKIDLNQLHQKGIFESIPFHAPASGYLSQLSINEGYLLQANERAAVIINDAAPILELKVFEKDLARVKPGQKIEYQIPSMADEKFFAEIVQISPDFSQAQGAALAYAKLDEGSLPQAIGTGMYVEARVYESEREVVSLPEAAVIEQNGHFYALSAKLVGEKYHLQKRELKVGLRQKGLLEIREPQQYLDTLYFLDKGAFGLLGE</sequence>
<dbReference type="GO" id="GO:0022857">
    <property type="term" value="F:transmembrane transporter activity"/>
    <property type="evidence" value="ECO:0007669"/>
    <property type="project" value="InterPro"/>
</dbReference>
<dbReference type="GO" id="GO:0030313">
    <property type="term" value="C:cell envelope"/>
    <property type="evidence" value="ECO:0007669"/>
    <property type="project" value="TreeGrafter"/>
</dbReference>
<reference evidence="3 4" key="1">
    <citation type="submission" date="2020-08" db="EMBL/GenBank/DDBJ databases">
        <title>Croceimicrobium hydrocarbonivorans gen. nov., sp. nov., a novel marine bacterium isolated from a bacterial consortium that degrades polyethylene terephthalate.</title>
        <authorList>
            <person name="Liu R."/>
        </authorList>
    </citation>
    <scope>NUCLEOTIDE SEQUENCE [LARGE SCALE GENOMIC DNA]</scope>
    <source>
        <strain evidence="3 4">A20-9</strain>
    </source>
</reference>